<evidence type="ECO:0000256" key="1">
    <source>
        <dbReference type="SAM" id="SignalP"/>
    </source>
</evidence>
<dbReference type="AlphaFoldDB" id="A0A8D5G5U4"/>
<feature type="chain" id="PRO_5034840000" description="ABC-type transport auxiliary lipoprotein component domain-containing protein" evidence="1">
    <location>
        <begin position="26"/>
        <end position="208"/>
    </location>
</feature>
<accession>A0A8D5G5U4</accession>
<evidence type="ECO:0000313" key="3">
    <source>
        <dbReference type="EMBL" id="BCM26235.1"/>
    </source>
</evidence>
<organism evidence="3 4">
    <name type="scientific">Methyloradius palustris</name>
    <dbReference type="NCBI Taxonomy" id="2778876"/>
    <lineage>
        <taxon>Bacteria</taxon>
        <taxon>Pseudomonadati</taxon>
        <taxon>Pseudomonadota</taxon>
        <taxon>Betaproteobacteria</taxon>
        <taxon>Nitrosomonadales</taxon>
        <taxon>Methylophilaceae</taxon>
        <taxon>Methyloradius</taxon>
    </lineage>
</organism>
<dbReference type="KEGG" id="mpau:ZMTM_24940"/>
<dbReference type="InterPro" id="IPR005586">
    <property type="entry name" value="ABC_trans_aux"/>
</dbReference>
<dbReference type="Pfam" id="PF03886">
    <property type="entry name" value="ABC_trans_aux"/>
    <property type="match status" value="1"/>
</dbReference>
<gene>
    <name evidence="3" type="ORF">ZMTM_24940</name>
</gene>
<dbReference type="Gene3D" id="3.40.50.10610">
    <property type="entry name" value="ABC-type transport auxiliary lipoprotein component"/>
    <property type="match status" value="1"/>
</dbReference>
<evidence type="ECO:0000259" key="2">
    <source>
        <dbReference type="Pfam" id="PF03886"/>
    </source>
</evidence>
<evidence type="ECO:0000313" key="4">
    <source>
        <dbReference type="Proteomes" id="UP000826722"/>
    </source>
</evidence>
<dbReference type="PROSITE" id="PS51257">
    <property type="entry name" value="PROKAR_LIPOPROTEIN"/>
    <property type="match status" value="1"/>
</dbReference>
<dbReference type="Proteomes" id="UP000826722">
    <property type="component" value="Chromosome"/>
</dbReference>
<dbReference type="SUPFAM" id="SSF159594">
    <property type="entry name" value="XCC0632-like"/>
    <property type="match status" value="1"/>
</dbReference>
<dbReference type="RefSeq" id="WP_221764247.1">
    <property type="nucleotide sequence ID" value="NZ_AP024110.1"/>
</dbReference>
<name>A0A8D5G5U4_9PROT</name>
<keyword evidence="4" id="KW-1185">Reference proteome</keyword>
<protein>
    <recommendedName>
        <fullName evidence="2">ABC-type transport auxiliary lipoprotein component domain-containing protein</fullName>
    </recommendedName>
</protein>
<proteinExistence type="predicted"/>
<reference evidence="3" key="1">
    <citation type="journal article" date="2021" name="Arch. Microbiol.">
        <title>Methyloradius palustris gen. nov., sp. nov., a methanol-oxidizing bacterium isolated from snow.</title>
        <authorList>
            <person name="Miyadera T."/>
            <person name="Kojima H."/>
            <person name="Fukui M."/>
        </authorList>
    </citation>
    <scope>NUCLEOTIDE SEQUENCE</scope>
    <source>
        <strain evidence="3">Zm11</strain>
    </source>
</reference>
<feature type="signal peptide" evidence="1">
    <location>
        <begin position="1"/>
        <end position="25"/>
    </location>
</feature>
<feature type="domain" description="ABC-type transport auxiliary lipoprotein component" evidence="2">
    <location>
        <begin position="29"/>
        <end position="191"/>
    </location>
</feature>
<sequence length="208" mass="21931">MKFVKLMLTSVAAIVLLASCATSVATRFYTLSTPAKSTQPAAKTTAISIEVLPVSVPERLKRPQLVISTQGTQLKILEQDRWSSSFNDELRDVFASGIAAQVGTVDVARGGRIANQPIYRIAITLRQLDAVPGDKIQANFGWTITRLDTGSVVSKDVVISCQLTLTKPVSNSIDAVVQGMQAAVADVVTAISANIISLNGSNAAECGG</sequence>
<keyword evidence="1" id="KW-0732">Signal</keyword>
<dbReference type="EMBL" id="AP024110">
    <property type="protein sequence ID" value="BCM26235.1"/>
    <property type="molecule type" value="Genomic_DNA"/>
</dbReference>